<dbReference type="SUPFAM" id="SSF57535">
    <property type="entry name" value="Complement control module/SCR domain"/>
    <property type="match status" value="9"/>
</dbReference>
<dbReference type="PANTHER" id="PTHR45656">
    <property type="entry name" value="PROTEIN CBR-CLEC-78"/>
    <property type="match status" value="1"/>
</dbReference>
<evidence type="ECO:0000256" key="4">
    <source>
        <dbReference type="ARBA" id="ARBA00023157"/>
    </source>
</evidence>
<dbReference type="PANTHER" id="PTHR45656:SF4">
    <property type="entry name" value="PROTEIN CBR-CLEC-78"/>
    <property type="match status" value="1"/>
</dbReference>
<keyword evidence="4 5" id="KW-1015">Disulfide bond</keyword>
<feature type="domain" description="Sushi" evidence="7">
    <location>
        <begin position="150"/>
        <end position="210"/>
    </location>
</feature>
<dbReference type="Gene3D" id="2.10.70.10">
    <property type="entry name" value="Complement Module, domain 1"/>
    <property type="match status" value="9"/>
</dbReference>
<reference evidence="8" key="1">
    <citation type="submission" date="2023-06" db="EMBL/GenBank/DDBJ databases">
        <title>Male Hemibagrus guttatus genome.</title>
        <authorList>
            <person name="Bian C."/>
        </authorList>
    </citation>
    <scope>NUCLEOTIDE SEQUENCE</scope>
    <source>
        <strain evidence="8">Male_cb2023</strain>
        <tissue evidence="8">Muscle</tissue>
    </source>
</reference>
<evidence type="ECO:0000256" key="3">
    <source>
        <dbReference type="ARBA" id="ARBA00022737"/>
    </source>
</evidence>
<evidence type="ECO:0000259" key="7">
    <source>
        <dbReference type="PROSITE" id="PS50923"/>
    </source>
</evidence>
<dbReference type="CDD" id="cd00033">
    <property type="entry name" value="CCP"/>
    <property type="match status" value="9"/>
</dbReference>
<sequence>MADVLWTLVFLAFSSHLVVSYPGRKCSSPTLHSGKVLEERYALRREFNNGDRVVYKCEVGYTTSRGPRYSYCQNGQWSPLELQCKKKTCGSAGEILNGRFIQTGNAFGDTAEAVCNQGYVLQGEPIRECRVNGWSGMIPTCVDDLATSAAKCPLLKRSKNATYYGRKDTYEPGETLSYSCNVGFRLIGNSNVLQCDRTGKWKPNHANCQKIKCERFNIPNGKVKFGHLTFNININISCKDGYRLKGPSVVTCGANSSWTPALPTCEQVMPIQVKCLPPAVPNSIIQDEYKMEYVVGEHATISCQRGFELIGLSWVTCGADGQWQEIPECHFAERRCQAPPHPKNAHRHYESNTAVRYRCNPGYRMVRGPSTIYCKNGRWTDLKMICEKKKCGSAGEIMNGHYHYTGSWFGDTATARCNTGYQLVGKGVRNCTENGWDGRESVCEAIQCPDPEMVPDADLIFDTSGIIRYGYMASYRCRFGTLIGASDIYCTEDGTWSAPAPRCEVVMCSTPIVKNGLIVSGLRPRYQSGSSVMFMCNPGKRLLGPDVITCGADGQWNPRLPVCVWVSKFAFV</sequence>
<feature type="disulfide bond" evidence="5">
    <location>
        <begin position="57"/>
        <end position="84"/>
    </location>
</feature>
<evidence type="ECO:0000256" key="5">
    <source>
        <dbReference type="PROSITE-ProRule" id="PRU00302"/>
    </source>
</evidence>
<keyword evidence="3" id="KW-0677">Repeat</keyword>
<dbReference type="AlphaFoldDB" id="A0AAE0QEU0"/>
<feature type="domain" description="Sushi" evidence="7">
    <location>
        <begin position="506"/>
        <end position="565"/>
    </location>
</feature>
<feature type="domain" description="Sushi" evidence="7">
    <location>
        <begin position="273"/>
        <end position="331"/>
    </location>
</feature>
<comment type="caution">
    <text evidence="8">The sequence shown here is derived from an EMBL/GenBank/DDBJ whole genome shotgun (WGS) entry which is preliminary data.</text>
</comment>
<dbReference type="SMART" id="SM00032">
    <property type="entry name" value="CCP"/>
    <property type="match status" value="9"/>
</dbReference>
<dbReference type="PROSITE" id="PS50923">
    <property type="entry name" value="SUSHI"/>
    <property type="match status" value="9"/>
</dbReference>
<feature type="domain" description="Sushi" evidence="7">
    <location>
        <begin position="87"/>
        <end position="143"/>
    </location>
</feature>
<dbReference type="Proteomes" id="UP001274896">
    <property type="component" value="Unassembled WGS sequence"/>
</dbReference>
<feature type="domain" description="Sushi" evidence="7">
    <location>
        <begin position="211"/>
        <end position="267"/>
    </location>
</feature>
<feature type="signal peptide" evidence="6">
    <location>
        <begin position="1"/>
        <end position="20"/>
    </location>
</feature>
<evidence type="ECO:0000256" key="1">
    <source>
        <dbReference type="ARBA" id="ARBA00022659"/>
    </source>
</evidence>
<evidence type="ECO:0000313" key="9">
    <source>
        <dbReference type="Proteomes" id="UP001274896"/>
    </source>
</evidence>
<dbReference type="FunFam" id="2.10.70.10:FF:000014">
    <property type="entry name" value="Membrane cofactor protein"/>
    <property type="match status" value="1"/>
</dbReference>
<dbReference type="InterPro" id="IPR051277">
    <property type="entry name" value="SEZ6_CSMD_C4BPB_Regulators"/>
</dbReference>
<evidence type="ECO:0000313" key="8">
    <source>
        <dbReference type="EMBL" id="KAK3519171.1"/>
    </source>
</evidence>
<feature type="domain" description="Sushi" evidence="7">
    <location>
        <begin position="446"/>
        <end position="505"/>
    </location>
</feature>
<dbReference type="Pfam" id="PF00084">
    <property type="entry name" value="Sushi"/>
    <property type="match status" value="9"/>
</dbReference>
<feature type="domain" description="Sushi" evidence="7">
    <location>
        <begin position="24"/>
        <end position="86"/>
    </location>
</feature>
<feature type="domain" description="Sushi" evidence="7">
    <location>
        <begin position="389"/>
        <end position="445"/>
    </location>
</feature>
<keyword evidence="2 6" id="KW-0732">Signal</keyword>
<keyword evidence="1 5" id="KW-0768">Sushi</keyword>
<gene>
    <name evidence="8" type="ORF">QTP70_019995</name>
</gene>
<feature type="chain" id="PRO_5042283787" description="Sushi domain-containing protein" evidence="6">
    <location>
        <begin position="21"/>
        <end position="572"/>
    </location>
</feature>
<proteinExistence type="predicted"/>
<protein>
    <recommendedName>
        <fullName evidence="7">Sushi domain-containing protein</fullName>
    </recommendedName>
</protein>
<accession>A0AAE0QEU0</accession>
<dbReference type="InterPro" id="IPR000436">
    <property type="entry name" value="Sushi_SCR_CCP_dom"/>
</dbReference>
<evidence type="ECO:0000256" key="2">
    <source>
        <dbReference type="ARBA" id="ARBA00022729"/>
    </source>
</evidence>
<name>A0AAE0QEU0_9TELE</name>
<comment type="caution">
    <text evidence="5">Lacks conserved residue(s) required for the propagation of feature annotation.</text>
</comment>
<keyword evidence="9" id="KW-1185">Reference proteome</keyword>
<feature type="domain" description="Sushi" evidence="7">
    <location>
        <begin position="334"/>
        <end position="388"/>
    </location>
</feature>
<evidence type="ECO:0000256" key="6">
    <source>
        <dbReference type="SAM" id="SignalP"/>
    </source>
</evidence>
<feature type="disulfide bond" evidence="5">
    <location>
        <begin position="238"/>
        <end position="265"/>
    </location>
</feature>
<feature type="disulfide bond" evidence="5">
    <location>
        <begin position="536"/>
        <end position="563"/>
    </location>
</feature>
<feature type="disulfide bond" evidence="5">
    <location>
        <begin position="359"/>
        <end position="386"/>
    </location>
</feature>
<feature type="disulfide bond" evidence="5">
    <location>
        <begin position="152"/>
        <end position="195"/>
    </location>
</feature>
<dbReference type="InterPro" id="IPR035976">
    <property type="entry name" value="Sushi/SCR/CCP_sf"/>
</dbReference>
<dbReference type="EMBL" id="JAUCMX010000017">
    <property type="protein sequence ID" value="KAK3519171.1"/>
    <property type="molecule type" value="Genomic_DNA"/>
</dbReference>
<organism evidence="8 9">
    <name type="scientific">Hemibagrus guttatus</name>
    <dbReference type="NCBI Taxonomy" id="175788"/>
    <lineage>
        <taxon>Eukaryota</taxon>
        <taxon>Metazoa</taxon>
        <taxon>Chordata</taxon>
        <taxon>Craniata</taxon>
        <taxon>Vertebrata</taxon>
        <taxon>Euteleostomi</taxon>
        <taxon>Actinopterygii</taxon>
        <taxon>Neopterygii</taxon>
        <taxon>Teleostei</taxon>
        <taxon>Ostariophysi</taxon>
        <taxon>Siluriformes</taxon>
        <taxon>Bagridae</taxon>
        <taxon>Hemibagrus</taxon>
    </lineage>
</organism>